<protein>
    <submittedName>
        <fullName evidence="2">Putative secreted peptide</fullName>
    </submittedName>
</protein>
<evidence type="ECO:0000313" key="2">
    <source>
        <dbReference type="EMBL" id="MBW32503.1"/>
    </source>
</evidence>
<evidence type="ECO:0000256" key="1">
    <source>
        <dbReference type="SAM" id="SignalP"/>
    </source>
</evidence>
<name>A0A2M3ZVD1_9DIPT</name>
<proteinExistence type="predicted"/>
<dbReference type="EMBL" id="GGFM01011752">
    <property type="protein sequence ID" value="MBW32503.1"/>
    <property type="molecule type" value="Transcribed_RNA"/>
</dbReference>
<dbReference type="AlphaFoldDB" id="A0A2M3ZVD1"/>
<accession>A0A2M3ZVD1</accession>
<reference evidence="2" key="1">
    <citation type="submission" date="2018-01" db="EMBL/GenBank/DDBJ databases">
        <title>An insight into the sialome of Amazonian anophelines.</title>
        <authorList>
            <person name="Ribeiro J.M."/>
            <person name="Scarpassa V."/>
            <person name="Calvo E."/>
        </authorList>
    </citation>
    <scope>NUCLEOTIDE SEQUENCE</scope>
    <source>
        <tissue evidence="2">Salivary glands</tissue>
    </source>
</reference>
<sequence>MVLLLLLLVLVIRHHISSFPFPPRQRAVASSVRLPIPHTGAKCSCAKQISRLASHLPGRPANQPDAIIVNVRFARSVSSVPCVRPVLPA</sequence>
<feature type="signal peptide" evidence="1">
    <location>
        <begin position="1"/>
        <end position="18"/>
    </location>
</feature>
<organism evidence="2">
    <name type="scientific">Anopheles braziliensis</name>
    <dbReference type="NCBI Taxonomy" id="58242"/>
    <lineage>
        <taxon>Eukaryota</taxon>
        <taxon>Metazoa</taxon>
        <taxon>Ecdysozoa</taxon>
        <taxon>Arthropoda</taxon>
        <taxon>Hexapoda</taxon>
        <taxon>Insecta</taxon>
        <taxon>Pterygota</taxon>
        <taxon>Neoptera</taxon>
        <taxon>Endopterygota</taxon>
        <taxon>Diptera</taxon>
        <taxon>Nematocera</taxon>
        <taxon>Culicoidea</taxon>
        <taxon>Culicidae</taxon>
        <taxon>Anophelinae</taxon>
        <taxon>Anopheles</taxon>
    </lineage>
</organism>
<keyword evidence="1" id="KW-0732">Signal</keyword>
<feature type="chain" id="PRO_5014714323" evidence="1">
    <location>
        <begin position="19"/>
        <end position="89"/>
    </location>
</feature>